<feature type="compositionally biased region" description="Basic and acidic residues" evidence="12">
    <location>
        <begin position="3278"/>
        <end position="3297"/>
    </location>
</feature>
<evidence type="ECO:0000256" key="4">
    <source>
        <dbReference type="ARBA" id="ARBA00012485"/>
    </source>
</evidence>
<gene>
    <name evidence="14" type="ORF">KVT40_004885</name>
</gene>
<dbReference type="SUPFAM" id="SSF56204">
    <property type="entry name" value="Hect, E3 ligase catalytic domain"/>
    <property type="match status" value="1"/>
</dbReference>
<evidence type="ECO:0000256" key="2">
    <source>
        <dbReference type="ARBA" id="ARBA00004123"/>
    </source>
</evidence>
<dbReference type="GO" id="GO:0000209">
    <property type="term" value="P:protein polyubiquitination"/>
    <property type="evidence" value="ECO:0007669"/>
    <property type="project" value="TreeGrafter"/>
</dbReference>
<dbReference type="PROSITE" id="PS50237">
    <property type="entry name" value="HECT"/>
    <property type="match status" value="1"/>
</dbReference>
<dbReference type="Gene3D" id="3.30.2410.10">
    <property type="entry name" value="Hect, E3 ligase catalytic domain"/>
    <property type="match status" value="1"/>
</dbReference>
<feature type="region of interest" description="Disordered" evidence="12">
    <location>
        <begin position="1082"/>
        <end position="1110"/>
    </location>
</feature>
<evidence type="ECO:0000256" key="8">
    <source>
        <dbReference type="ARBA" id="ARBA00022816"/>
    </source>
</evidence>
<dbReference type="Gene3D" id="3.30.2160.10">
    <property type="entry name" value="Hect, E3 ligase catalytic domain"/>
    <property type="match status" value="1"/>
</dbReference>
<feature type="active site" description="Glycyl thioester intermediate" evidence="11">
    <location>
        <position position="3896"/>
    </location>
</feature>
<feature type="compositionally biased region" description="Basic and acidic residues" evidence="12">
    <location>
        <begin position="1899"/>
        <end position="1912"/>
    </location>
</feature>
<feature type="region of interest" description="Disordered" evidence="12">
    <location>
        <begin position="270"/>
        <end position="323"/>
    </location>
</feature>
<keyword evidence="9" id="KW-0539">Nucleus</keyword>
<feature type="compositionally biased region" description="Basic and acidic residues" evidence="12">
    <location>
        <begin position="1875"/>
        <end position="1886"/>
    </location>
</feature>
<evidence type="ECO:0000256" key="5">
    <source>
        <dbReference type="ARBA" id="ARBA00022448"/>
    </source>
</evidence>
<feature type="region of interest" description="Disordered" evidence="12">
    <location>
        <begin position="3234"/>
        <end position="3302"/>
    </location>
</feature>
<feature type="compositionally biased region" description="Acidic residues" evidence="12">
    <location>
        <begin position="2337"/>
        <end position="2417"/>
    </location>
</feature>
<reference evidence="14" key="1">
    <citation type="submission" date="2021-07" db="EMBL/GenBank/DDBJ databases">
        <title>Elsinoe batatas strain:CRI-CJ2 Genome sequencing and assembly.</title>
        <authorList>
            <person name="Huang L."/>
        </authorList>
    </citation>
    <scope>NUCLEOTIDE SEQUENCE</scope>
    <source>
        <strain evidence="14">CRI-CJ2</strain>
    </source>
</reference>
<dbReference type="GO" id="GO:0051028">
    <property type="term" value="P:mRNA transport"/>
    <property type="evidence" value="ECO:0007669"/>
    <property type="project" value="UniProtKB-KW"/>
</dbReference>
<evidence type="ECO:0000256" key="11">
    <source>
        <dbReference type="PROSITE-ProRule" id="PRU00104"/>
    </source>
</evidence>
<feature type="compositionally biased region" description="Basic and acidic residues" evidence="12">
    <location>
        <begin position="2918"/>
        <end position="2937"/>
    </location>
</feature>
<feature type="compositionally biased region" description="Acidic residues" evidence="12">
    <location>
        <begin position="2460"/>
        <end position="2504"/>
    </location>
</feature>
<keyword evidence="7 11" id="KW-0833">Ubl conjugation pathway</keyword>
<dbReference type="GO" id="GO:0005634">
    <property type="term" value="C:nucleus"/>
    <property type="evidence" value="ECO:0007669"/>
    <property type="project" value="UniProtKB-SubCell"/>
</dbReference>
<dbReference type="SMART" id="SM00119">
    <property type="entry name" value="HECTc"/>
    <property type="match status" value="1"/>
</dbReference>
<evidence type="ECO:0000313" key="15">
    <source>
        <dbReference type="Proteomes" id="UP000809789"/>
    </source>
</evidence>
<feature type="compositionally biased region" description="Low complexity" evidence="12">
    <location>
        <begin position="2875"/>
        <end position="2894"/>
    </location>
</feature>
<feature type="region of interest" description="Disordered" evidence="12">
    <location>
        <begin position="1359"/>
        <end position="1385"/>
    </location>
</feature>
<feature type="region of interest" description="Disordered" evidence="12">
    <location>
        <begin position="213"/>
        <end position="236"/>
    </location>
</feature>
<dbReference type="OrthoDB" id="8068875at2759"/>
<keyword evidence="15" id="KW-1185">Reference proteome</keyword>
<dbReference type="InterPro" id="IPR000569">
    <property type="entry name" value="HECT_dom"/>
</dbReference>
<dbReference type="Pfam" id="PF06025">
    <property type="entry name" value="DUF913"/>
    <property type="match status" value="1"/>
</dbReference>
<feature type="region of interest" description="Disordered" evidence="12">
    <location>
        <begin position="2738"/>
        <end position="2836"/>
    </location>
</feature>
<dbReference type="EC" id="2.3.2.26" evidence="4"/>
<dbReference type="UniPathway" id="UPA00143"/>
<keyword evidence="8" id="KW-0509">mRNA transport</keyword>
<evidence type="ECO:0000256" key="7">
    <source>
        <dbReference type="ARBA" id="ARBA00022786"/>
    </source>
</evidence>
<dbReference type="FunFam" id="3.90.1750.10:FF:000003">
    <property type="entry name" value="E3 ubiquitin-protein ligase UPL1"/>
    <property type="match status" value="1"/>
</dbReference>
<feature type="compositionally biased region" description="Basic and acidic residues" evidence="12">
    <location>
        <begin position="300"/>
        <end position="311"/>
    </location>
</feature>
<dbReference type="Pfam" id="PF06012">
    <property type="entry name" value="DUF908"/>
    <property type="match status" value="1"/>
</dbReference>
<evidence type="ECO:0000313" key="14">
    <source>
        <dbReference type="EMBL" id="KAG8627402.1"/>
    </source>
</evidence>
<dbReference type="Proteomes" id="UP000809789">
    <property type="component" value="Unassembled WGS sequence"/>
</dbReference>
<comment type="caution">
    <text evidence="14">The sequence shown here is derived from an EMBL/GenBank/DDBJ whole genome shotgun (WGS) entry which is preliminary data.</text>
</comment>
<evidence type="ECO:0000256" key="1">
    <source>
        <dbReference type="ARBA" id="ARBA00000885"/>
    </source>
</evidence>
<dbReference type="GO" id="GO:0006511">
    <property type="term" value="P:ubiquitin-dependent protein catabolic process"/>
    <property type="evidence" value="ECO:0007669"/>
    <property type="project" value="TreeGrafter"/>
</dbReference>
<keyword evidence="5" id="KW-0813">Transport</keyword>
<organism evidence="14 15">
    <name type="scientific">Elsinoe batatas</name>
    <dbReference type="NCBI Taxonomy" id="2601811"/>
    <lineage>
        <taxon>Eukaryota</taxon>
        <taxon>Fungi</taxon>
        <taxon>Dikarya</taxon>
        <taxon>Ascomycota</taxon>
        <taxon>Pezizomycotina</taxon>
        <taxon>Dothideomycetes</taxon>
        <taxon>Dothideomycetidae</taxon>
        <taxon>Myriangiales</taxon>
        <taxon>Elsinoaceae</taxon>
        <taxon>Elsinoe</taxon>
    </lineage>
</organism>
<sequence>MGRIKKSAKEGHDATLSPYVAEFIAKCTELPLHQLPAHLASFPPQWDFPKSDLHSWIPVLNRLDHILELIVAEYGLRDGPQMKPFGTNVLRRGDEEKSSDADDSTLQELGFEPDGDCKLAQAVLDFSAFLLEHSSNRGLYSSQDHINHLLHTTSLSLLKTVLKVCLPLAVRFYASKHRYTSPTTTHHVLLHSHYNINQERLLKIASSFAKRNSPSSHYDAISGKGKQKESGAAHNPNDISYFLKSKDLPESIRQSLGDVTISYYGRSAVAPPSQRIDQPATPVSPTPVRKSSGLAQSSKPDSEDPPARQEHTSSGPKVFQISGDEASSTPLETILQENVAKLPAEHKYELLQQLRVARGFRGSRQDLQDLISCRILAVANLAYTYQDANFVQRLGQPDSEQPKDFQLAFQLADLLQPAGEDGVPVPKEIVTYAVNALEAMVKLKSRTTDVAAALNVSVSHGVLFYAFRQVIASLEANIDTTEVREWRHAIITLVHGLAQPPTSYHRNSDQMVAAGVIGLWVQALTLRTPEAQAFYQDVIHFLDNFVNNGVRDSFNSLVNSQGLEAIASVTAYLVDASIEEVEAGKGMPDQYKTKVTDYHIPFFKQQALRQVLKFILHMFNLNVGNDRHLRNLIDTPQLLGALKAILAKPKIFGSNIWISAVSIISSFIHSEPTSYNIVHEAGLVSGILDSIAPPGKIGTPEPDAILPVEETLRDIPNAFGAICLNEAGMKLFQNSEALNTYLSIFLSLDHVEALENAGDSAVHIGASFDELVRHHPDLKDQIHAAVLRMTKMVVTHCQERAEKRGVGAKLWLPGPDADPVVSGGWNGLAGPNYNSTMQQDQDERQVTDKDIESDEMVNDHTNGRSTSDVISVLCKFLQGYLANNNMLPRFCEDGGIVSILELAMCPCNPYNTNRLSSYDEILKLLSNIQETKAHLLLPLLINKAKEALLFLRPLLDHPREKSYFAPLTSVNNDSADEAVLQTRQNGTHMVKGLVTAQVLISLVADIYLTQTLYNQRPSHNNPMSQVNLTDLYVQVVDMLGRLHSACICEVIHLQNSMPEVWLEQTKVKGATFDNVQADNIMGQVSAPTNGPGNDDKAGSEAKDEQQPSHDLARRYPAQFRNTGILRHLLSQIPFATTSFMQQLGRSLYPKGRVIMDGWQRQNATAVAERIASVFVRLLDAPLSADDLKNLQRYQVVTLVTMLKTYLDKRPSYRSSQPELLVAILNQFFLQGGFAKLNAWAFSSYQCVTTSKVEDGHDPESPRAYAERIIGEILDFYSRIVSAKLLESSPQGSSLNAHTGDPSYAGYFEPAQLLVEIRHAVYPVAKEIWTPEDGDTVVHLETEDMRAVIATLKHILQADGENKVRNHGRSRGQVQERKWKPKSTDSLQNLINSGIPRDLALEGLFRCCDNLNNAREYCALRQNEEIEVVDRLPPPPEDLEQSPPPSLEPSRQQSQSGEANASALARVPSVEMEDADADEPSRPRTDNDDVMSDDDPTTSMFTRLNTLASRTSDTLNIDSDNSTDVRSTVSELPSHQRAVSESEKTINDTAEELEKMRKVLRENLVDRCIDILNELSDVTFDISELIQAATSTSRPESKELKESIGETLAMSLVSLSSDETPQRNKKIAAVSHLLALVLQERDFFETTIQTLKLNFEEFVGLLKVPSDSPSENSAHYMSNVLLFMERILVEDEQPAQIQWQPPSTDSTQELTPLDLPPPVIELESKQTLFAAILDLLPKIGKNELLALSVIRVLVMLTRRRQIAKQLSERPNIGRLFLMVKQLSGLANDKLQSGFMTILRHMVEDDDIIRQIMRTEIHNFFDTNRNPRSIDTASFTRHLYHLVLRDPEIFVEVCAEKIELNRLDTHSRNSQTLALKKKIEESKPKEQASESAVVSTEQAAIEERPQLESVKTSEMKPPVVENPDGVIQFILKELSSYRDVDDKNTPGAAQAETVEPSDTPDVDMPDMTPPPEAPPSARPPFSQSNTERVTFKTEEHPIFTYRCMLLQCLTELLSCYNRTKVEFISYSPKTESSATTPSKPRSGLLNYMLTTLVPVGTLSHQEDVAHRKKAAISNWAISTIVALCAKTQENALSSRNSDRSSSNAEDEPELLYVRRFVLEQILKALNSAMHSTESPDMRYSRFLALSDIVHKMLTGKPSATNAQLNNDTISSSMKNVGKLMYEKNFVSALTAAVAEIDLNFPSAKRAIKYILRPLKWLTETAVQLSLTTDLAGPGSTEEDELSSSTSATSDDSDERDATPDIFRNSTLGQFEPGREESESSEEEDEDDYYGDEYDEDEMDYEDERPMAAHGDVVSDDDEDVDGMGPIEGMPGDVNMDIEVVMDGESGGDSDDDSSDNDDEDDDEDDEDDEDGDDGEGSVEIVDEINGDRMDDVEDMEAEDEGDWEDDDDEGEGYDEEDEMQHEMFTRGGPLDNLVRVMGGGEDQADFMDRFENPRVIVDRIEEEYFEDEMPPEDDEDEMDDYDEEVVYEPEAEFDEEEDDDDDDDEGPPFGGAWQPDPTRFFRQHHHHSRIPPDPWGPRYAPFDAYNVVRTHRPGMTGRGQDDGSNPLLHRNEARAVAMQARSGEQHLSETLFAEYGLPRGPGRHGAGRPAEIPPFLADLISMVGSPTGGRLEFYPDRHGNMNAFQPLVISAGPGGLGLPNLRHARPGTLSSMFRGQRAVGSMPMRPPTHDPGQAVSFMPALTVTRWQDEARLLFRNQHQTEAVKVTNSVLRVLTPAAIEAKRKRDKEEAERKAAQEKALEEQRKKEEQERKEREEKERQEREERERVEAEAAAARAREAAEKGEETSNAPMEGVEGAQSAAPAAAVPEQPAERRTARVRGSLVDITELGIDQSFLDEIPEDMREDVIMAQLQSRLEQQTSATSQPQQAQQPQQPASRVPEEIDREFLNALPADIQQELLRAEATERSRRDREAARRQARESGNNQPAQPEEMNSADIMAMLEPQLRQSVLMEADDEMLSSLPAELRAEAEALFGGPRSRMPRIQDLIGGRHRELDRSNRIPVASSEQRARRPVVQILDKAGVATLLRLMFVSLSGSARSAMLGILTDICKNTQNRAEVISILLSILQDGSSDSAALDKSFAQLTTRAKQMSGPKTPQPLRRTLTGQQVAPLNNEASPLMIVQQCLSALTSLAVQNARVSTFFLTEHEMISTQRSKTPKKGKSKESKAQRYPINALLTLLDRRTIIENSAVMEHLASLLVKITEPLKTYFRRAKEEEKKAEQAQQEVQDTAEGTAGASADVAMTGGTTGEQPATEGAATEGADKKEAEKPDEKKKPRDAPPPEIPEENLCLVVNIIAARECSGKTFQNTLDIVNHLSAIPGARDIFGKELVRRASELGAEVLGDLEQLPKQIRNAESNTEMQGRALAVFSPASSHQNKLLRVLLALDYIFDPKRASERGSTSTVENLPQKARDDLVSSLYDDATFVKLWDILSDCLTAIRERGNMNNVATILQPLIEAFMVVCKNTTAKETNVASTKDFASPPPESRIESQFFRFTEDHRKILNDLVRQNPKLMSGTFDVLVRNSKVLEFDNKRSFFNKRLHTRSPEERVPHQTLQLNVRRSEVFLDSFKSLFFKKANEIKYGKLNIRFAGEEGVDAGGVTREWFAAMSRQMFNPNYALFNPVAADRTTFHPNPLSVINEQHLTFFKFIGRIIGKALYENRVLDCHFSRAVYKRILGKSVSLKDMETLDLDYYKSLMWMLENDITDVAFETFSVEVDRFGETETVDLKPNGRNIPVTEENKQEYVKLVVEQRLTKSVEEQLEHFLIGFREIVPLELISIFNEQELELLISGLPDIDVDDWKNNTEYHNYNHTSPQVQWFWRAVRSFDAEEKAKLLQFVTGTSKVPLNGFKELEGMNGFNRFNIHRDFGNKDRLPSSHTCFNQLDLPEYDSYEALRRQLYTAMTVGGDHFGFA</sequence>
<accession>A0A8K0L1L8</accession>
<feature type="region of interest" description="Disordered" evidence="12">
    <location>
        <begin position="1874"/>
        <end position="1917"/>
    </location>
</feature>
<evidence type="ECO:0000256" key="9">
    <source>
        <dbReference type="ARBA" id="ARBA00023242"/>
    </source>
</evidence>
<proteinExistence type="inferred from homology"/>
<evidence type="ECO:0000256" key="10">
    <source>
        <dbReference type="ARBA" id="ARBA00034494"/>
    </source>
</evidence>
<comment type="subcellular location">
    <subcellularLocation>
        <location evidence="2">Nucleus</location>
    </subcellularLocation>
</comment>
<feature type="domain" description="HECT" evidence="13">
    <location>
        <begin position="3593"/>
        <end position="3929"/>
    </location>
</feature>
<dbReference type="Gene3D" id="3.90.1750.10">
    <property type="entry name" value="Hect, E3 ligase catalytic domains"/>
    <property type="match status" value="1"/>
</dbReference>
<feature type="compositionally biased region" description="Basic and acidic residues" evidence="12">
    <location>
        <begin position="2738"/>
        <end position="2803"/>
    </location>
</feature>
<feature type="region of interest" description="Disordered" evidence="12">
    <location>
        <begin position="2460"/>
        <end position="2531"/>
    </location>
</feature>
<dbReference type="EMBL" id="JAESVG020000005">
    <property type="protein sequence ID" value="KAG8627402.1"/>
    <property type="molecule type" value="Genomic_DNA"/>
</dbReference>
<name>A0A8K0L1L8_9PEZI</name>
<dbReference type="FunFam" id="3.30.2410.10:FF:000004">
    <property type="entry name" value="E3 ubiquitin-protein ligase HUWE1, variant"/>
    <property type="match status" value="1"/>
</dbReference>
<protein>
    <recommendedName>
        <fullName evidence="4">HECT-type E3 ubiquitin transferase</fullName>
        <ecNumber evidence="4">2.3.2.26</ecNumber>
    </recommendedName>
</protein>
<feature type="region of interest" description="Disordered" evidence="12">
    <location>
        <begin position="2873"/>
        <end position="2897"/>
    </location>
</feature>
<dbReference type="FunFam" id="3.30.2160.10:FF:000001">
    <property type="entry name" value="E3 ubiquitin-protein ligase NEDD4-like"/>
    <property type="match status" value="1"/>
</dbReference>
<dbReference type="InterPro" id="IPR035983">
    <property type="entry name" value="Hect_E3_ubiquitin_ligase"/>
</dbReference>
<dbReference type="CDD" id="cd00078">
    <property type="entry name" value="HECTc"/>
    <property type="match status" value="1"/>
</dbReference>
<feature type="compositionally biased region" description="Basic and acidic residues" evidence="12">
    <location>
        <begin position="1093"/>
        <end position="1110"/>
    </location>
</feature>
<evidence type="ECO:0000256" key="6">
    <source>
        <dbReference type="ARBA" id="ARBA00022679"/>
    </source>
</evidence>
<keyword evidence="6" id="KW-0808">Transferase</keyword>
<feature type="compositionally biased region" description="Pro residues" evidence="12">
    <location>
        <begin position="1431"/>
        <end position="1446"/>
    </location>
</feature>
<dbReference type="InterPro" id="IPR050409">
    <property type="entry name" value="E3_ubiq-protein_ligase"/>
</dbReference>
<dbReference type="GO" id="GO:0061630">
    <property type="term" value="F:ubiquitin protein ligase activity"/>
    <property type="evidence" value="ECO:0007669"/>
    <property type="project" value="UniProtKB-EC"/>
</dbReference>
<feature type="region of interest" description="Disordered" evidence="12">
    <location>
        <begin position="2226"/>
        <end position="2434"/>
    </location>
</feature>
<feature type="region of interest" description="Disordered" evidence="12">
    <location>
        <begin position="1938"/>
        <end position="1982"/>
    </location>
</feature>
<dbReference type="InterPro" id="IPR025527">
    <property type="entry name" value="HUWE1/Rev1_UBM"/>
</dbReference>
<feature type="compositionally biased region" description="Pro residues" evidence="12">
    <location>
        <begin position="1965"/>
        <end position="1976"/>
    </location>
</feature>
<feature type="compositionally biased region" description="Low complexity" evidence="12">
    <location>
        <begin position="2811"/>
        <end position="2827"/>
    </location>
</feature>
<feature type="compositionally biased region" description="Polar residues" evidence="12">
    <location>
        <begin position="1887"/>
        <end position="1896"/>
    </location>
</feature>
<dbReference type="GO" id="GO:0005737">
    <property type="term" value="C:cytoplasm"/>
    <property type="evidence" value="ECO:0007669"/>
    <property type="project" value="TreeGrafter"/>
</dbReference>
<dbReference type="PANTHER" id="PTHR11254:SF67">
    <property type="entry name" value="E3 UBIQUITIN-PROTEIN LIGASE HUWE1"/>
    <property type="match status" value="1"/>
</dbReference>
<feature type="compositionally biased region" description="Acidic residues" evidence="12">
    <location>
        <begin position="2276"/>
        <end position="2300"/>
    </location>
</feature>
<feature type="region of interest" description="Disordered" evidence="12">
    <location>
        <begin position="2918"/>
        <end position="2949"/>
    </location>
</feature>
<dbReference type="Pfam" id="PF14377">
    <property type="entry name" value="UBM"/>
    <property type="match status" value="3"/>
</dbReference>
<feature type="region of interest" description="Disordered" evidence="12">
    <location>
        <begin position="1430"/>
        <end position="1499"/>
    </location>
</feature>
<evidence type="ECO:0000256" key="3">
    <source>
        <dbReference type="ARBA" id="ARBA00004906"/>
    </source>
</evidence>
<comment type="pathway">
    <text evidence="3">Protein modification; protein ubiquitination.</text>
</comment>
<evidence type="ECO:0000256" key="12">
    <source>
        <dbReference type="SAM" id="MobiDB-lite"/>
    </source>
</evidence>
<comment type="similarity">
    <text evidence="10">Belongs to the UPL family. TOM1/PTR1 subfamily.</text>
</comment>
<dbReference type="InterPro" id="IPR010314">
    <property type="entry name" value="E3_Ub_ligase_DUF913"/>
</dbReference>
<dbReference type="Pfam" id="PF00632">
    <property type="entry name" value="HECT"/>
    <property type="match status" value="1"/>
</dbReference>
<evidence type="ECO:0000259" key="13">
    <source>
        <dbReference type="PROSITE" id="PS50237"/>
    </source>
</evidence>
<dbReference type="PANTHER" id="PTHR11254">
    <property type="entry name" value="HECT DOMAIN UBIQUITIN-PROTEIN LIGASE"/>
    <property type="match status" value="1"/>
</dbReference>
<dbReference type="InterPro" id="IPR010309">
    <property type="entry name" value="E3_Ub_ligase_DUF908"/>
</dbReference>
<comment type="catalytic activity">
    <reaction evidence="1">
        <text>S-ubiquitinyl-[E2 ubiquitin-conjugating enzyme]-L-cysteine + [acceptor protein]-L-lysine = [E2 ubiquitin-conjugating enzyme]-L-cysteine + N(6)-ubiquitinyl-[acceptor protein]-L-lysine.</text>
        <dbReference type="EC" id="2.3.2.26"/>
    </reaction>
</comment>